<evidence type="ECO:0000256" key="4">
    <source>
        <dbReference type="ARBA" id="ARBA00022753"/>
    </source>
</evidence>
<comment type="similarity">
    <text evidence="2">Belongs to the VPS35L family.</text>
</comment>
<keyword evidence="5" id="KW-0653">Protein transport</keyword>
<keyword evidence="3" id="KW-0813">Transport</keyword>
<name>A0A803LY48_CHEQI</name>
<evidence type="ECO:0000256" key="5">
    <source>
        <dbReference type="ARBA" id="ARBA00022927"/>
    </source>
</evidence>
<evidence type="ECO:0000256" key="2">
    <source>
        <dbReference type="ARBA" id="ARBA00010704"/>
    </source>
</evidence>
<evidence type="ECO:0000256" key="1">
    <source>
        <dbReference type="ARBA" id="ARBA00004177"/>
    </source>
</evidence>
<dbReference type="OMA" id="RVEVCKN"/>
<accession>A0A803LY48</accession>
<evidence type="ECO:0000256" key="6">
    <source>
        <dbReference type="SAM" id="MobiDB-lite"/>
    </source>
</evidence>
<organism evidence="7 8">
    <name type="scientific">Chenopodium quinoa</name>
    <name type="common">Quinoa</name>
    <dbReference type="NCBI Taxonomy" id="63459"/>
    <lineage>
        <taxon>Eukaryota</taxon>
        <taxon>Viridiplantae</taxon>
        <taxon>Streptophyta</taxon>
        <taxon>Embryophyta</taxon>
        <taxon>Tracheophyta</taxon>
        <taxon>Spermatophyta</taxon>
        <taxon>Magnoliopsida</taxon>
        <taxon>eudicotyledons</taxon>
        <taxon>Gunneridae</taxon>
        <taxon>Pentapetalae</taxon>
        <taxon>Caryophyllales</taxon>
        <taxon>Chenopodiaceae</taxon>
        <taxon>Chenopodioideae</taxon>
        <taxon>Atripliceae</taxon>
        <taxon>Chenopodium</taxon>
    </lineage>
</organism>
<dbReference type="GO" id="GO:0015031">
    <property type="term" value="P:protein transport"/>
    <property type="evidence" value="ECO:0007669"/>
    <property type="project" value="UniProtKB-KW"/>
</dbReference>
<dbReference type="PANTHER" id="PTHR13673">
    <property type="entry name" value="ESOPHAGEAL CANCER ASSOCIATED PROTEIN"/>
    <property type="match status" value="1"/>
</dbReference>
<dbReference type="AlphaFoldDB" id="A0A803LY48"/>
<comment type="subcellular location">
    <subcellularLocation>
        <location evidence="1">Endosome</location>
    </subcellularLocation>
</comment>
<keyword evidence="4" id="KW-0967">Endosome</keyword>
<evidence type="ECO:0000256" key="3">
    <source>
        <dbReference type="ARBA" id="ARBA00022448"/>
    </source>
</evidence>
<dbReference type="Gramene" id="AUR62020399-RA">
    <property type="protein sequence ID" value="AUR62020399-RA:cds"/>
    <property type="gene ID" value="AUR62020399"/>
</dbReference>
<evidence type="ECO:0000313" key="7">
    <source>
        <dbReference type="EnsemblPlants" id="AUR62020399-RA:cds"/>
    </source>
</evidence>
<dbReference type="GO" id="GO:0005768">
    <property type="term" value="C:endosome"/>
    <property type="evidence" value="ECO:0007669"/>
    <property type="project" value="UniProtKB-SubCell"/>
</dbReference>
<feature type="region of interest" description="Disordered" evidence="6">
    <location>
        <begin position="21"/>
        <end position="51"/>
    </location>
</feature>
<dbReference type="EnsemblPlants" id="AUR62020399-RA">
    <property type="protein sequence ID" value="AUR62020399-RA:cds"/>
    <property type="gene ID" value="AUR62020399"/>
</dbReference>
<dbReference type="PANTHER" id="PTHR13673:SF0">
    <property type="entry name" value="VPS35 ENDOSOMAL PROTEIN-SORTING FACTOR-LIKE"/>
    <property type="match status" value="1"/>
</dbReference>
<dbReference type="Proteomes" id="UP000596660">
    <property type="component" value="Unplaced"/>
</dbReference>
<protein>
    <submittedName>
        <fullName evidence="7">Uncharacterized protein</fullName>
    </submittedName>
</protein>
<dbReference type="GO" id="GO:0032456">
    <property type="term" value="P:endocytic recycling"/>
    <property type="evidence" value="ECO:0007669"/>
    <property type="project" value="InterPro"/>
</dbReference>
<reference evidence="7" key="2">
    <citation type="submission" date="2021-03" db="UniProtKB">
        <authorList>
            <consortium name="EnsemblPlants"/>
        </authorList>
    </citation>
    <scope>IDENTIFICATION</scope>
</reference>
<keyword evidence="8" id="KW-1185">Reference proteome</keyword>
<proteinExistence type="inferred from homology"/>
<dbReference type="InterPro" id="IPR029705">
    <property type="entry name" value="VPS35L"/>
</dbReference>
<reference evidence="7" key="1">
    <citation type="journal article" date="2017" name="Nature">
        <title>The genome of Chenopodium quinoa.</title>
        <authorList>
            <person name="Jarvis D.E."/>
            <person name="Ho Y.S."/>
            <person name="Lightfoot D.J."/>
            <person name="Schmoeckel S.M."/>
            <person name="Li B."/>
            <person name="Borm T.J.A."/>
            <person name="Ohyanagi H."/>
            <person name="Mineta K."/>
            <person name="Michell C.T."/>
            <person name="Saber N."/>
            <person name="Kharbatia N.M."/>
            <person name="Rupper R.R."/>
            <person name="Sharp A.R."/>
            <person name="Dally N."/>
            <person name="Boughton B.A."/>
            <person name="Woo Y.H."/>
            <person name="Gao G."/>
            <person name="Schijlen E.G.W.M."/>
            <person name="Guo X."/>
            <person name="Momin A.A."/>
            <person name="Negrao S."/>
            <person name="Al-Babili S."/>
            <person name="Gehring C."/>
            <person name="Roessner U."/>
            <person name="Jung C."/>
            <person name="Murphy K."/>
            <person name="Arold S.T."/>
            <person name="Gojobori T."/>
            <person name="van der Linden C.G."/>
            <person name="van Loo E.N."/>
            <person name="Jellen E.N."/>
            <person name="Maughan P.J."/>
            <person name="Tester M."/>
        </authorList>
    </citation>
    <scope>NUCLEOTIDE SEQUENCE [LARGE SCALE GENOMIC DNA]</scope>
    <source>
        <strain evidence="7">cv. PI 614886</strain>
    </source>
</reference>
<evidence type="ECO:0000313" key="8">
    <source>
        <dbReference type="Proteomes" id="UP000596660"/>
    </source>
</evidence>
<sequence>MEGKMVRIQSYELKVDVKDEEKDDTFDPLRASRGSIVVPSKNSEDAPYASKSDISSSYVQPLGKEWTTFKKFLVQKFPPSKTVAVSSAADLVVRSHKAYEKSNTHLDELDDPLGSAVEDVKFISQQEYTARLSEMKNEILCTWAAGDHFKSLKLSVARLLRDTALLQFYPTLFTLATDILDMLGDMVWQRIKQKAEFSEDGSQNHALPEDFQVSDVCSDAKETCHNWFCKIGSIRDLLPRIYLELAILPCWRFLLDDTTDVIQRLLAMMRGLGNPLASAYCHLYMVYCVQKLPLCQKGYLVTCIKDINRMMLPLVSSKETTEGRNNENYQVLVHLMEPPMWYIMKCLFKDHQELPPEAVRSNTLHILDLIACGIGSSFDQCMNFRLLGFRLYETDAPVEIVNVVLERVMQDVIEYQDLDNFLKVIDGYVDVVLQNQMKVQLEGLLERIAERACNKWIKDSELESLQSVFIKILSHTKCLEDIIELNFFAEIIDVMRGASKNAINMRILQIATRSGCIRCPTTIQFLFEVCQGLHNAKGSSDMLDSDYQPLERLCSCFVHMVDFGTEWERHLAFLIECRATFASADEIKETLVHHANCLVMKALKDSKQLVSFGKSCLAFSEATIPSVATPVKQLYLYLETAEVALTSSLVSHSDGLIDSTISSLQNFVAQDSVTPLDVDRIICIIQKLCSLLIMVPGNPMRGVTFIPKSLLSLVNSHSLQKTARLRVRILCANIIMLAALSQHKLPYSPCGTKEVPGNDLLHFDDLYYHEELASICGHILPDFVHAVKEEASPIARGSLALEACNCIVSALQVWS</sequence>